<gene>
    <name evidence="2" type="ORF">VE01_05568</name>
</gene>
<dbReference type="AlphaFoldDB" id="A0A1B8GM90"/>
<keyword evidence="1" id="KW-0812">Transmembrane</keyword>
<dbReference type="GeneID" id="28838954"/>
<feature type="transmembrane region" description="Helical" evidence="1">
    <location>
        <begin position="80"/>
        <end position="100"/>
    </location>
</feature>
<sequence length="179" mass="20389">MASTNLLLTRATLLYISFVLMVAVHFDLFKRGPIPILTPLSHHLATLLSPFTTCVGPLCLLAAIRYSTHAKWRHHRRSRQLVFLVVVLYSVLALLAYAALRRTRSGVRKALSHGEWWWKVPVEAALLVLVVVGERNRAVWDGGYINRVLDGKYEKMSAMEEEKRLEREARDLKKRGGMA</sequence>
<dbReference type="EMBL" id="KV460225">
    <property type="protein sequence ID" value="OBT96950.1"/>
    <property type="molecule type" value="Genomic_DNA"/>
</dbReference>
<evidence type="ECO:0000256" key="1">
    <source>
        <dbReference type="SAM" id="Phobius"/>
    </source>
</evidence>
<name>A0A1B8GM90_9PEZI</name>
<dbReference type="Proteomes" id="UP000091956">
    <property type="component" value="Unassembled WGS sequence"/>
</dbReference>
<dbReference type="RefSeq" id="XP_018130683.1">
    <property type="nucleotide sequence ID" value="XM_018275031.2"/>
</dbReference>
<proteinExistence type="predicted"/>
<accession>A0A1B8GM90</accession>
<reference evidence="3" key="2">
    <citation type="journal article" date="2018" name="Nat. Commun.">
        <title>Extreme sensitivity to ultraviolet light in the fungal pathogen causing white-nose syndrome of bats.</title>
        <authorList>
            <person name="Palmer J.M."/>
            <person name="Drees K.P."/>
            <person name="Foster J.T."/>
            <person name="Lindner D.L."/>
        </authorList>
    </citation>
    <scope>NUCLEOTIDE SEQUENCE [LARGE SCALE GENOMIC DNA]</scope>
    <source>
        <strain evidence="3">UAMH 10579</strain>
    </source>
</reference>
<keyword evidence="1" id="KW-1133">Transmembrane helix</keyword>
<feature type="transmembrane region" description="Helical" evidence="1">
    <location>
        <begin position="7"/>
        <end position="26"/>
    </location>
</feature>
<evidence type="ECO:0000313" key="3">
    <source>
        <dbReference type="Proteomes" id="UP000091956"/>
    </source>
</evidence>
<protein>
    <submittedName>
        <fullName evidence="2">Uncharacterized protein</fullName>
    </submittedName>
</protein>
<keyword evidence="1" id="KW-0472">Membrane</keyword>
<keyword evidence="3" id="KW-1185">Reference proteome</keyword>
<evidence type="ECO:0000313" key="2">
    <source>
        <dbReference type="EMBL" id="OBT96950.1"/>
    </source>
</evidence>
<reference evidence="2 3" key="1">
    <citation type="submission" date="2016-03" db="EMBL/GenBank/DDBJ databases">
        <title>Comparative genomics of Pseudogymnoascus destructans, the fungus causing white-nose syndrome of bats.</title>
        <authorList>
            <person name="Palmer J.M."/>
            <person name="Drees K.P."/>
            <person name="Foster J.T."/>
            <person name="Lindner D.L."/>
        </authorList>
    </citation>
    <scope>NUCLEOTIDE SEQUENCE [LARGE SCALE GENOMIC DNA]</scope>
    <source>
        <strain evidence="2 3">UAMH 10579</strain>
    </source>
</reference>
<organism evidence="2 3">
    <name type="scientific">Pseudogymnoascus verrucosus</name>
    <dbReference type="NCBI Taxonomy" id="342668"/>
    <lineage>
        <taxon>Eukaryota</taxon>
        <taxon>Fungi</taxon>
        <taxon>Dikarya</taxon>
        <taxon>Ascomycota</taxon>
        <taxon>Pezizomycotina</taxon>
        <taxon>Leotiomycetes</taxon>
        <taxon>Thelebolales</taxon>
        <taxon>Thelebolaceae</taxon>
        <taxon>Pseudogymnoascus</taxon>
    </lineage>
</organism>
<feature type="transmembrane region" description="Helical" evidence="1">
    <location>
        <begin position="46"/>
        <end position="68"/>
    </location>
</feature>